<comment type="caution">
    <text evidence="1">The sequence shown here is derived from an EMBL/GenBank/DDBJ whole genome shotgun (WGS) entry which is preliminary data.</text>
</comment>
<proteinExistence type="predicted"/>
<gene>
    <name evidence="1" type="ORF">SCALOS_LOCUS1515</name>
</gene>
<keyword evidence="2" id="KW-1185">Reference proteome</keyword>
<reference evidence="1" key="1">
    <citation type="submission" date="2021-06" db="EMBL/GenBank/DDBJ databases">
        <authorList>
            <person name="Kallberg Y."/>
            <person name="Tangrot J."/>
            <person name="Rosling A."/>
        </authorList>
    </citation>
    <scope>NUCLEOTIDE SEQUENCE</scope>
    <source>
        <strain evidence="1">AU212A</strain>
    </source>
</reference>
<organism evidence="1 2">
    <name type="scientific">Scutellospora calospora</name>
    <dbReference type="NCBI Taxonomy" id="85575"/>
    <lineage>
        <taxon>Eukaryota</taxon>
        <taxon>Fungi</taxon>
        <taxon>Fungi incertae sedis</taxon>
        <taxon>Mucoromycota</taxon>
        <taxon>Glomeromycotina</taxon>
        <taxon>Glomeromycetes</taxon>
        <taxon>Diversisporales</taxon>
        <taxon>Gigasporaceae</taxon>
        <taxon>Scutellospora</taxon>
    </lineage>
</organism>
<dbReference type="Proteomes" id="UP000789860">
    <property type="component" value="Unassembled WGS sequence"/>
</dbReference>
<name>A0ACA9K875_9GLOM</name>
<dbReference type="EMBL" id="CAJVPM010001056">
    <property type="protein sequence ID" value="CAG8458631.1"/>
    <property type="molecule type" value="Genomic_DNA"/>
</dbReference>
<accession>A0ACA9K875</accession>
<sequence length="261" mass="31148">MNKEQLKELLEGLTDSFTQVANTITNVKKEPGERRELTHAKPIRQHFYRTSPDEQEFIDKELVDMEKQGLIQKSKSPWASPVVIVPKKGEHRAGRIHNNADSLSRSQEPKKEKRKFKQLVEKDKEQTELDWLINLAEYDEYDKYNNYWTESEDSNKEWTEPDPNITYDYETEWDWWNINKNEELENYTEKEAEYEELLRALTIESSRAITWSEQNGYQHMVNNKQEINDTLKKLDELYNISIPTWGKIGLELYATETFIQY</sequence>
<protein>
    <submittedName>
        <fullName evidence="1">10479_t:CDS:1</fullName>
    </submittedName>
</protein>
<evidence type="ECO:0000313" key="1">
    <source>
        <dbReference type="EMBL" id="CAG8458631.1"/>
    </source>
</evidence>
<evidence type="ECO:0000313" key="2">
    <source>
        <dbReference type="Proteomes" id="UP000789860"/>
    </source>
</evidence>